<keyword evidence="1" id="KW-0472">Membrane</keyword>
<evidence type="ECO:0000313" key="2">
    <source>
        <dbReference type="EMBL" id="ADL35868.1"/>
    </source>
</evidence>
<gene>
    <name evidence="2" type="ordered locus">bpr_III182</name>
</gene>
<reference evidence="2 3" key="1">
    <citation type="journal article" date="2010" name="PLoS ONE">
        <title>The glycobiome of the rumen bacterium Butyrivibrio proteoclasticus B316(T) highlights adaptation to a polysaccharide-rich environment.</title>
        <authorList>
            <person name="Kelly W.J."/>
            <person name="Leahy S.C."/>
            <person name="Altermann E."/>
            <person name="Yeoman C.J."/>
            <person name="Dunne J.C."/>
            <person name="Kong Z."/>
            <person name="Pacheco D.M."/>
            <person name="Li D."/>
            <person name="Noel S.J."/>
            <person name="Moon C.D."/>
            <person name="Cookson A.L."/>
            <person name="Attwood G.T."/>
        </authorList>
    </citation>
    <scope>NUCLEOTIDE SEQUENCE [LARGE SCALE GENOMIC DNA]</scope>
    <source>
        <strain evidence="3">ATCC 51982 / DSM 14932 / B316</strain>
    </source>
</reference>
<dbReference type="HOGENOM" id="CLU_1275733_0_0_9"/>
<feature type="transmembrane region" description="Helical" evidence="1">
    <location>
        <begin position="9"/>
        <end position="37"/>
    </location>
</feature>
<dbReference type="AlphaFoldDB" id="E0S386"/>
<evidence type="ECO:0000256" key="1">
    <source>
        <dbReference type="SAM" id="Phobius"/>
    </source>
</evidence>
<sequence>MNTDKSKKIIIIVIAIVAAISALCSIAAAVLVGIFVVGSVTTKPEVYTDITNYREYMSFDVTDADSQWNKWGIDESIWPQEITDNMTIADYKMVYYNPWDAQYLGYLVVDYSNEDYLKESERLKSYPSTDYIGYYSVEEETTYDLLAINADSYNGFVYALTDGKNRIIYAEQIFCNYFMDFDYDEYIPHEYLLDGFDASSDNPYALARRKEIDGDD</sequence>
<dbReference type="EMBL" id="CP001811">
    <property type="protein sequence ID" value="ADL35868.1"/>
    <property type="molecule type" value="Genomic_DNA"/>
</dbReference>
<name>E0S386_BUTPB</name>
<accession>E0S386</accession>
<evidence type="ECO:0000313" key="3">
    <source>
        <dbReference type="Proteomes" id="UP000001299"/>
    </source>
</evidence>
<dbReference type="KEGG" id="bpb:bpr_III182"/>
<keyword evidence="1" id="KW-1133">Transmembrane helix</keyword>
<keyword evidence="1" id="KW-0812">Transmembrane</keyword>
<protein>
    <submittedName>
        <fullName evidence="2">Uncharacterized protein</fullName>
    </submittedName>
</protein>
<keyword evidence="3" id="KW-1185">Reference proteome</keyword>
<dbReference type="STRING" id="515622.bpr_III182"/>
<proteinExistence type="predicted"/>
<dbReference type="eggNOG" id="ENOG5032FRW">
    <property type="taxonomic scope" value="Bacteria"/>
</dbReference>
<dbReference type="RefSeq" id="WP_013282518.1">
    <property type="nucleotide sequence ID" value="NC_014388.1"/>
</dbReference>
<dbReference type="Proteomes" id="UP000001299">
    <property type="component" value="Chromosome 2"/>
</dbReference>
<organism evidence="2 3">
    <name type="scientific">Butyrivibrio proteoclasticus (strain ATCC 51982 / DSM 14932 / B316)</name>
    <name type="common">Clostridium proteoclasticum</name>
    <dbReference type="NCBI Taxonomy" id="515622"/>
    <lineage>
        <taxon>Bacteria</taxon>
        <taxon>Bacillati</taxon>
        <taxon>Bacillota</taxon>
        <taxon>Clostridia</taxon>
        <taxon>Lachnospirales</taxon>
        <taxon>Lachnospiraceae</taxon>
        <taxon>Butyrivibrio</taxon>
    </lineage>
</organism>